<evidence type="ECO:0000313" key="3">
    <source>
        <dbReference type="Proteomes" id="UP001181086"/>
    </source>
</evidence>
<sequence>MKKTDQTVEEMIMRSHYLNALELESGAEEPLSDMEREAFLETMQDLKEIIKNSNDMIRSLQDTIRNLQSELDRSRSHSEQYLTLISDLRSMIADLQNKLDEREKEISDLRDLNNRHNKMTFGNKSTGRKFKRPTQKRSRDEEKKKRKSARALLRQTRKRQIPMFQKSPWIKPR</sequence>
<feature type="compositionally biased region" description="Basic residues" evidence="1">
    <location>
        <begin position="126"/>
        <end position="136"/>
    </location>
</feature>
<comment type="caution">
    <text evidence="2">The sequence shown here is derived from an EMBL/GenBank/DDBJ whole genome shotgun (WGS) entry which is preliminary data.</text>
</comment>
<gene>
    <name evidence="2" type="ORF">RVH45_21870</name>
</gene>
<dbReference type="EMBL" id="JAWDEV010000012">
    <property type="protein sequence ID" value="MDU0272478.1"/>
    <property type="molecule type" value="Genomic_DNA"/>
</dbReference>
<evidence type="ECO:0000256" key="1">
    <source>
        <dbReference type="SAM" id="MobiDB-lite"/>
    </source>
</evidence>
<feature type="compositionally biased region" description="Basic residues" evidence="1">
    <location>
        <begin position="144"/>
        <end position="160"/>
    </location>
</feature>
<dbReference type="InterPro" id="IPR053716">
    <property type="entry name" value="Flag_assembly_chemotaxis_eff"/>
</dbReference>
<dbReference type="Proteomes" id="UP001181086">
    <property type="component" value="Unassembled WGS sequence"/>
</dbReference>
<proteinExistence type="predicted"/>
<dbReference type="RefSeq" id="WP_054349128.1">
    <property type="nucleotide sequence ID" value="NZ_BAABZF010000001.1"/>
</dbReference>
<dbReference type="AlphaFoldDB" id="A0AAE4LYP7"/>
<feature type="region of interest" description="Disordered" evidence="1">
    <location>
        <begin position="111"/>
        <end position="173"/>
    </location>
</feature>
<dbReference type="SUPFAM" id="SSF58100">
    <property type="entry name" value="Bacterial hemolysins"/>
    <property type="match status" value="1"/>
</dbReference>
<accession>A0AAE4LYP7</accession>
<protein>
    <submittedName>
        <fullName evidence="2">Uncharacterized protein</fullName>
    </submittedName>
</protein>
<reference evidence="2" key="1">
    <citation type="submission" date="2023-10" db="EMBL/GenBank/DDBJ databases">
        <title>Genome of Potential pathogenic bacteria in Crohn's disease.</title>
        <authorList>
            <person name="Rodriguez-Palacios A."/>
        </authorList>
    </citation>
    <scope>NUCLEOTIDE SEQUENCE</scope>
    <source>
        <strain evidence="2">CavFT-hAR62</strain>
    </source>
</reference>
<name>A0AAE4LYP7_9BACT</name>
<organism evidence="2 3">
    <name type="scientific">Phocaeicola dorei</name>
    <dbReference type="NCBI Taxonomy" id="357276"/>
    <lineage>
        <taxon>Bacteria</taxon>
        <taxon>Pseudomonadati</taxon>
        <taxon>Bacteroidota</taxon>
        <taxon>Bacteroidia</taxon>
        <taxon>Bacteroidales</taxon>
        <taxon>Bacteroidaceae</taxon>
        <taxon>Phocaeicola</taxon>
    </lineage>
</organism>
<dbReference type="Gene3D" id="1.10.287.1700">
    <property type="match status" value="1"/>
</dbReference>
<evidence type="ECO:0000313" key="2">
    <source>
        <dbReference type="EMBL" id="MDU0272478.1"/>
    </source>
</evidence>